<dbReference type="PATRIC" id="fig|1423722.3.peg.1150"/>
<evidence type="ECO:0000313" key="9">
    <source>
        <dbReference type="EMBL" id="KRK37794.1"/>
    </source>
</evidence>
<keyword evidence="2" id="KW-0813">Transport</keyword>
<proteinExistence type="predicted"/>
<dbReference type="PANTHER" id="PTHR23513">
    <property type="entry name" value="INTEGRAL MEMBRANE EFFLUX PROTEIN-RELATED"/>
    <property type="match status" value="1"/>
</dbReference>
<dbReference type="CDD" id="cd06173">
    <property type="entry name" value="MFS_MefA_like"/>
    <property type="match status" value="1"/>
</dbReference>
<feature type="transmembrane region" description="Helical" evidence="7">
    <location>
        <begin position="42"/>
        <end position="67"/>
    </location>
</feature>
<evidence type="ECO:0000256" key="1">
    <source>
        <dbReference type="ARBA" id="ARBA00004651"/>
    </source>
</evidence>
<dbReference type="EMBL" id="AZCV01000003">
    <property type="protein sequence ID" value="KRK37794.1"/>
    <property type="molecule type" value="Genomic_DNA"/>
</dbReference>
<dbReference type="GO" id="GO:0005886">
    <property type="term" value="C:plasma membrane"/>
    <property type="evidence" value="ECO:0007669"/>
    <property type="project" value="UniProtKB-SubCell"/>
</dbReference>
<gene>
    <name evidence="9" type="ORF">FC62_GL001128</name>
</gene>
<feature type="transmembrane region" description="Helical" evidence="7">
    <location>
        <begin position="12"/>
        <end position="36"/>
    </location>
</feature>
<evidence type="ECO:0000256" key="6">
    <source>
        <dbReference type="ARBA" id="ARBA00023136"/>
    </source>
</evidence>
<dbReference type="AlphaFoldDB" id="A0A0R1H2S6"/>
<accession>A0A0R1H2S6</accession>
<feature type="transmembrane region" description="Helical" evidence="7">
    <location>
        <begin position="309"/>
        <end position="331"/>
    </location>
</feature>
<dbReference type="PANTHER" id="PTHR23513:SF6">
    <property type="entry name" value="MAJOR FACILITATOR SUPERFAMILY ASSOCIATED DOMAIN-CONTAINING PROTEIN"/>
    <property type="match status" value="1"/>
</dbReference>
<dbReference type="PROSITE" id="PS50850">
    <property type="entry name" value="MFS"/>
    <property type="match status" value="1"/>
</dbReference>
<protein>
    <submittedName>
        <fullName evidence="9">Multidrug resistance protein</fullName>
    </submittedName>
</protein>
<keyword evidence="4 7" id="KW-0812">Transmembrane</keyword>
<dbReference type="RefSeq" id="WP_056947295.1">
    <property type="nucleotide sequence ID" value="NZ_AZCV01000003.1"/>
</dbReference>
<dbReference type="InterPro" id="IPR020846">
    <property type="entry name" value="MFS_dom"/>
</dbReference>
<dbReference type="SUPFAM" id="SSF103473">
    <property type="entry name" value="MFS general substrate transporter"/>
    <property type="match status" value="1"/>
</dbReference>
<evidence type="ECO:0000256" key="4">
    <source>
        <dbReference type="ARBA" id="ARBA00022692"/>
    </source>
</evidence>
<keyword evidence="5 7" id="KW-1133">Transmembrane helix</keyword>
<dbReference type="GO" id="GO:0022857">
    <property type="term" value="F:transmembrane transporter activity"/>
    <property type="evidence" value="ECO:0007669"/>
    <property type="project" value="InterPro"/>
</dbReference>
<keyword evidence="6 7" id="KW-0472">Membrane</keyword>
<comment type="subcellular location">
    <subcellularLocation>
        <location evidence="1">Cell membrane</location>
        <topology evidence="1">Multi-pass membrane protein</topology>
    </subcellularLocation>
</comment>
<organism evidence="9 10">
    <name type="scientific">Amylolactobacillus amylotrophicus DSM 20534</name>
    <dbReference type="NCBI Taxonomy" id="1423722"/>
    <lineage>
        <taxon>Bacteria</taxon>
        <taxon>Bacillati</taxon>
        <taxon>Bacillota</taxon>
        <taxon>Bacilli</taxon>
        <taxon>Lactobacillales</taxon>
        <taxon>Lactobacillaceae</taxon>
        <taxon>Amylolactobacillus</taxon>
    </lineage>
</organism>
<dbReference type="InterPro" id="IPR036259">
    <property type="entry name" value="MFS_trans_sf"/>
</dbReference>
<feature type="transmembrane region" description="Helical" evidence="7">
    <location>
        <begin position="255"/>
        <end position="273"/>
    </location>
</feature>
<comment type="caution">
    <text evidence="9">The sequence shown here is derived from an EMBL/GenBank/DDBJ whole genome shotgun (WGS) entry which is preliminary data.</text>
</comment>
<feature type="transmembrane region" description="Helical" evidence="7">
    <location>
        <begin position="74"/>
        <end position="94"/>
    </location>
</feature>
<dbReference type="InterPro" id="IPR011701">
    <property type="entry name" value="MFS"/>
</dbReference>
<name>A0A0R1H2S6_9LACO</name>
<evidence type="ECO:0000256" key="3">
    <source>
        <dbReference type="ARBA" id="ARBA00022475"/>
    </source>
</evidence>
<evidence type="ECO:0000256" key="2">
    <source>
        <dbReference type="ARBA" id="ARBA00022448"/>
    </source>
</evidence>
<reference evidence="9 10" key="1">
    <citation type="journal article" date="2015" name="Genome Announc.">
        <title>Expanding the biotechnology potential of lactobacilli through comparative genomics of 213 strains and associated genera.</title>
        <authorList>
            <person name="Sun Z."/>
            <person name="Harris H.M."/>
            <person name="McCann A."/>
            <person name="Guo C."/>
            <person name="Argimon S."/>
            <person name="Zhang W."/>
            <person name="Yang X."/>
            <person name="Jeffery I.B."/>
            <person name="Cooney J.C."/>
            <person name="Kagawa T.F."/>
            <person name="Liu W."/>
            <person name="Song Y."/>
            <person name="Salvetti E."/>
            <person name="Wrobel A."/>
            <person name="Rasinkangas P."/>
            <person name="Parkhill J."/>
            <person name="Rea M.C."/>
            <person name="O'Sullivan O."/>
            <person name="Ritari J."/>
            <person name="Douillard F.P."/>
            <person name="Paul Ross R."/>
            <person name="Yang R."/>
            <person name="Briner A.E."/>
            <person name="Felis G.E."/>
            <person name="de Vos W.M."/>
            <person name="Barrangou R."/>
            <person name="Klaenhammer T.R."/>
            <person name="Caufield P.W."/>
            <person name="Cui Y."/>
            <person name="Zhang H."/>
            <person name="O'Toole P.W."/>
        </authorList>
    </citation>
    <scope>NUCLEOTIDE SEQUENCE [LARGE SCALE GENOMIC DNA]</scope>
    <source>
        <strain evidence="9 10">DSM 20534</strain>
    </source>
</reference>
<feature type="transmembrane region" description="Helical" evidence="7">
    <location>
        <begin position="164"/>
        <end position="187"/>
    </location>
</feature>
<keyword evidence="3" id="KW-1003">Cell membrane</keyword>
<dbReference type="Pfam" id="PF07690">
    <property type="entry name" value="MFS_1"/>
    <property type="match status" value="1"/>
</dbReference>
<evidence type="ECO:0000256" key="7">
    <source>
        <dbReference type="SAM" id="Phobius"/>
    </source>
</evidence>
<dbReference type="Gene3D" id="1.20.1250.20">
    <property type="entry name" value="MFS general substrate transporter like domains"/>
    <property type="match status" value="1"/>
</dbReference>
<keyword evidence="10" id="KW-1185">Reference proteome</keyword>
<evidence type="ECO:0000313" key="10">
    <source>
        <dbReference type="Proteomes" id="UP000050909"/>
    </source>
</evidence>
<sequence>MINRDWRTQITTMMTSQAITMLGSSISGFAIVWYIALQTESGVWMTYATLANLIPGAIVSLFGGVFADRYNRKFLAIFSDMGIALITLVMALLYQMGYQSLWLLLILLAARSVGTGVQTPAASALVPQIVPGEHLPRVNGLNQTINAISQLAGPALGGVVFGSLGLLGSFWIDVITATIGISIFSFVKVQNINKERELESVFKEMKIGINYVRRSRLLTYLFASFFAFWILITPSAFLAQIFIERTYPGNGVFNLTVMEIAWSVGSLLGGIAVSWHGVIQNKIRMIFLVMAVDGFAFGLMVFMPNNWLFSLVMMFGGLFMPWLSTAHTTLLQETVEPTMMGRVFSVVNIISMTAMPLGMVVFGPLGDVIDLKIIFAVTGLLSIVLAAWFYARMHHFKIEKHTENSL</sequence>
<feature type="transmembrane region" description="Helical" evidence="7">
    <location>
        <begin position="371"/>
        <end position="391"/>
    </location>
</feature>
<dbReference type="Proteomes" id="UP000050909">
    <property type="component" value="Unassembled WGS sequence"/>
</dbReference>
<evidence type="ECO:0000259" key="8">
    <source>
        <dbReference type="PROSITE" id="PS50850"/>
    </source>
</evidence>
<evidence type="ECO:0000256" key="5">
    <source>
        <dbReference type="ARBA" id="ARBA00022989"/>
    </source>
</evidence>
<feature type="transmembrane region" description="Helical" evidence="7">
    <location>
        <begin position="217"/>
        <end position="243"/>
    </location>
</feature>
<feature type="transmembrane region" description="Helical" evidence="7">
    <location>
        <begin position="285"/>
        <end position="303"/>
    </location>
</feature>
<feature type="domain" description="Major facilitator superfamily (MFS) profile" evidence="8">
    <location>
        <begin position="1"/>
        <end position="394"/>
    </location>
</feature>
<feature type="transmembrane region" description="Helical" evidence="7">
    <location>
        <begin position="343"/>
        <end position="365"/>
    </location>
</feature>